<evidence type="ECO:0000313" key="1">
    <source>
        <dbReference type="EMBL" id="TNJ65429.1"/>
    </source>
</evidence>
<dbReference type="RefSeq" id="WP_139603122.1">
    <property type="nucleotide sequence ID" value="NZ_VDCQ01000019.1"/>
</dbReference>
<gene>
    <name evidence="1" type="ORF">FE784_15535</name>
</gene>
<organism evidence="1 2">
    <name type="scientific">Paenibacillus hemerocallicola</name>
    <dbReference type="NCBI Taxonomy" id="1172614"/>
    <lineage>
        <taxon>Bacteria</taxon>
        <taxon>Bacillati</taxon>
        <taxon>Bacillota</taxon>
        <taxon>Bacilli</taxon>
        <taxon>Bacillales</taxon>
        <taxon>Paenibacillaceae</taxon>
        <taxon>Paenibacillus</taxon>
    </lineage>
</organism>
<proteinExistence type="predicted"/>
<accession>A0A5C4TAI0</accession>
<protein>
    <submittedName>
        <fullName evidence="1">Uncharacterized protein</fullName>
    </submittedName>
</protein>
<sequence length="87" mass="9602">MWRLMNQGKQEYEDCYISFDGTMLVAGNGKIERRWKTENGFPVSLSLLDKKTGTEWLAAEGGVPYMAGADPADRSSLLLLLGEKGST</sequence>
<dbReference type="AlphaFoldDB" id="A0A5C4TAI0"/>
<reference evidence="1 2" key="1">
    <citation type="submission" date="2019-05" db="EMBL/GenBank/DDBJ databases">
        <title>We sequenced the genome of Paenibacillus hemerocallicola KCTC 33185 for further insight into its adaptation and study the phylogeny of Paenibacillus.</title>
        <authorList>
            <person name="Narsing Rao M.P."/>
        </authorList>
    </citation>
    <scope>NUCLEOTIDE SEQUENCE [LARGE SCALE GENOMIC DNA]</scope>
    <source>
        <strain evidence="1 2">KCTC 33185</strain>
    </source>
</reference>
<dbReference type="Proteomes" id="UP000307943">
    <property type="component" value="Unassembled WGS sequence"/>
</dbReference>
<keyword evidence="2" id="KW-1185">Reference proteome</keyword>
<dbReference type="EMBL" id="VDCQ01000019">
    <property type="protein sequence ID" value="TNJ65429.1"/>
    <property type="molecule type" value="Genomic_DNA"/>
</dbReference>
<evidence type="ECO:0000313" key="2">
    <source>
        <dbReference type="Proteomes" id="UP000307943"/>
    </source>
</evidence>
<name>A0A5C4TAI0_9BACL</name>
<dbReference type="OrthoDB" id="7406594at2"/>
<comment type="caution">
    <text evidence="1">The sequence shown here is derived from an EMBL/GenBank/DDBJ whole genome shotgun (WGS) entry which is preliminary data.</text>
</comment>